<reference evidence="1" key="3">
    <citation type="journal article" date="2017" name="Nature">
        <title>Genome sequence of the progenitor of the wheat D genome Aegilops tauschii.</title>
        <authorList>
            <person name="Luo M.C."/>
            <person name="Gu Y.Q."/>
            <person name="Puiu D."/>
            <person name="Wang H."/>
            <person name="Twardziok S.O."/>
            <person name="Deal K.R."/>
            <person name="Huo N."/>
            <person name="Zhu T."/>
            <person name="Wang L."/>
            <person name="Wang Y."/>
            <person name="McGuire P.E."/>
            <person name="Liu S."/>
            <person name="Long H."/>
            <person name="Ramasamy R.K."/>
            <person name="Rodriguez J.C."/>
            <person name="Van S.L."/>
            <person name="Yuan L."/>
            <person name="Wang Z."/>
            <person name="Xia Z."/>
            <person name="Xiao L."/>
            <person name="Anderson O.D."/>
            <person name="Ouyang S."/>
            <person name="Liang Y."/>
            <person name="Zimin A.V."/>
            <person name="Pertea G."/>
            <person name="Qi P."/>
            <person name="Bennetzen J.L."/>
            <person name="Dai X."/>
            <person name="Dawson M.W."/>
            <person name="Muller H.G."/>
            <person name="Kugler K."/>
            <person name="Rivarola-Duarte L."/>
            <person name="Spannagl M."/>
            <person name="Mayer K.F.X."/>
            <person name="Lu F.H."/>
            <person name="Bevan M.W."/>
            <person name="Leroy P."/>
            <person name="Li P."/>
            <person name="You F.M."/>
            <person name="Sun Q."/>
            <person name="Liu Z."/>
            <person name="Lyons E."/>
            <person name="Wicker T."/>
            <person name="Salzberg S.L."/>
            <person name="Devos K.M."/>
            <person name="Dvorak J."/>
        </authorList>
    </citation>
    <scope>NUCLEOTIDE SEQUENCE [LARGE SCALE GENOMIC DNA]</scope>
    <source>
        <strain evidence="1">cv. AL8/78</strain>
    </source>
</reference>
<reference evidence="1" key="4">
    <citation type="submission" date="2019-03" db="UniProtKB">
        <authorList>
            <consortium name="EnsemblPlants"/>
        </authorList>
    </citation>
    <scope>IDENTIFICATION</scope>
</reference>
<protein>
    <submittedName>
        <fullName evidence="1">Uncharacterized protein</fullName>
    </submittedName>
</protein>
<evidence type="ECO:0000313" key="1">
    <source>
        <dbReference type="EnsemblPlants" id="AET5Gv20464700.44"/>
    </source>
</evidence>
<reference evidence="1" key="5">
    <citation type="journal article" date="2021" name="G3 (Bethesda)">
        <title>Aegilops tauschii genome assembly Aet v5.0 features greater sequence contiguity and improved annotation.</title>
        <authorList>
            <person name="Wang L."/>
            <person name="Zhu T."/>
            <person name="Rodriguez J.C."/>
            <person name="Deal K.R."/>
            <person name="Dubcovsky J."/>
            <person name="McGuire P.E."/>
            <person name="Lux T."/>
            <person name="Spannagl M."/>
            <person name="Mayer K.F.X."/>
            <person name="Baldrich P."/>
            <person name="Meyers B.C."/>
            <person name="Huo N."/>
            <person name="Gu Y.Q."/>
            <person name="Zhou H."/>
            <person name="Devos K.M."/>
            <person name="Bennetzen J.L."/>
            <person name="Unver T."/>
            <person name="Budak H."/>
            <person name="Gulick P.J."/>
            <person name="Galiba G."/>
            <person name="Kalapos B."/>
            <person name="Nelson D.R."/>
            <person name="Li P."/>
            <person name="You F.M."/>
            <person name="Luo M.C."/>
            <person name="Dvorak J."/>
        </authorList>
    </citation>
    <scope>NUCLEOTIDE SEQUENCE [LARGE SCALE GENOMIC DNA]</scope>
    <source>
        <strain evidence="1">cv. AL8/78</strain>
    </source>
</reference>
<evidence type="ECO:0000313" key="2">
    <source>
        <dbReference type="Proteomes" id="UP000015105"/>
    </source>
</evidence>
<sequence length="42" mass="4956">VFPEQSPWHLSDHEISMLLRSFVAEVVRELLKQRVPIKKALQ</sequence>
<keyword evidence="2" id="KW-1185">Reference proteome</keyword>
<accession>A0A453KN85</accession>
<dbReference type="AlphaFoldDB" id="A0A453KN85"/>
<dbReference type="Proteomes" id="UP000015105">
    <property type="component" value="Chromosome 5D"/>
</dbReference>
<dbReference type="Gramene" id="AET5Gv20464700.44">
    <property type="protein sequence ID" value="AET5Gv20464700.44"/>
    <property type="gene ID" value="AET5Gv20464700"/>
</dbReference>
<proteinExistence type="predicted"/>
<organism evidence="1 2">
    <name type="scientific">Aegilops tauschii subsp. strangulata</name>
    <name type="common">Goatgrass</name>
    <dbReference type="NCBI Taxonomy" id="200361"/>
    <lineage>
        <taxon>Eukaryota</taxon>
        <taxon>Viridiplantae</taxon>
        <taxon>Streptophyta</taxon>
        <taxon>Embryophyta</taxon>
        <taxon>Tracheophyta</taxon>
        <taxon>Spermatophyta</taxon>
        <taxon>Magnoliopsida</taxon>
        <taxon>Liliopsida</taxon>
        <taxon>Poales</taxon>
        <taxon>Poaceae</taxon>
        <taxon>BOP clade</taxon>
        <taxon>Pooideae</taxon>
        <taxon>Triticodae</taxon>
        <taxon>Triticeae</taxon>
        <taxon>Triticinae</taxon>
        <taxon>Aegilops</taxon>
    </lineage>
</organism>
<reference evidence="2" key="2">
    <citation type="journal article" date="2017" name="Nat. Plants">
        <title>The Aegilops tauschii genome reveals multiple impacts of transposons.</title>
        <authorList>
            <person name="Zhao G."/>
            <person name="Zou C."/>
            <person name="Li K."/>
            <person name="Wang K."/>
            <person name="Li T."/>
            <person name="Gao L."/>
            <person name="Zhang X."/>
            <person name="Wang H."/>
            <person name="Yang Z."/>
            <person name="Liu X."/>
            <person name="Jiang W."/>
            <person name="Mao L."/>
            <person name="Kong X."/>
            <person name="Jiao Y."/>
            <person name="Jia J."/>
        </authorList>
    </citation>
    <scope>NUCLEOTIDE SEQUENCE [LARGE SCALE GENOMIC DNA]</scope>
    <source>
        <strain evidence="2">cv. AL8/78</strain>
    </source>
</reference>
<name>A0A453KN85_AEGTS</name>
<dbReference type="EnsemblPlants" id="AET5Gv20464700.44">
    <property type="protein sequence ID" value="AET5Gv20464700.44"/>
    <property type="gene ID" value="AET5Gv20464700"/>
</dbReference>
<reference evidence="2" key="1">
    <citation type="journal article" date="2014" name="Science">
        <title>Ancient hybridizations among the ancestral genomes of bread wheat.</title>
        <authorList>
            <consortium name="International Wheat Genome Sequencing Consortium,"/>
            <person name="Marcussen T."/>
            <person name="Sandve S.R."/>
            <person name="Heier L."/>
            <person name="Spannagl M."/>
            <person name="Pfeifer M."/>
            <person name="Jakobsen K.S."/>
            <person name="Wulff B.B."/>
            <person name="Steuernagel B."/>
            <person name="Mayer K.F."/>
            <person name="Olsen O.A."/>
        </authorList>
    </citation>
    <scope>NUCLEOTIDE SEQUENCE [LARGE SCALE GENOMIC DNA]</scope>
    <source>
        <strain evidence="2">cv. AL8/78</strain>
    </source>
</reference>